<evidence type="ECO:0000313" key="3">
    <source>
        <dbReference type="Proteomes" id="UP000030786"/>
    </source>
</evidence>
<dbReference type="Gene3D" id="3.30.565.10">
    <property type="entry name" value="Histidine kinase-like ATPase, C-terminal domain"/>
    <property type="match status" value="1"/>
</dbReference>
<organism evidence="2 3">
    <name type="scientific">Cellulophaga baltica 18</name>
    <dbReference type="NCBI Taxonomy" id="1348584"/>
    <lineage>
        <taxon>Bacteria</taxon>
        <taxon>Pseudomonadati</taxon>
        <taxon>Bacteroidota</taxon>
        <taxon>Flavobacteriia</taxon>
        <taxon>Flavobacteriales</taxon>
        <taxon>Flavobacteriaceae</taxon>
        <taxon>Cellulophaga</taxon>
    </lineage>
</organism>
<dbReference type="SUPFAM" id="SSF55874">
    <property type="entry name" value="ATPase domain of HSP90 chaperone/DNA topoisomerase II/histidine kinase"/>
    <property type="match status" value="1"/>
</dbReference>
<evidence type="ECO:0000259" key="1">
    <source>
        <dbReference type="Pfam" id="PF13020"/>
    </source>
</evidence>
<dbReference type="InterPro" id="IPR024975">
    <property type="entry name" value="NOV_C"/>
</dbReference>
<evidence type="ECO:0000313" key="2">
    <source>
        <dbReference type="EMBL" id="AIZ42709.1"/>
    </source>
</evidence>
<dbReference type="PANTHER" id="PTHR32387">
    <property type="entry name" value="WU:FJ29H11"/>
    <property type="match status" value="1"/>
</dbReference>
<reference evidence="2 3" key="1">
    <citation type="journal article" date="2014" name="Environ. Microbiol.">
        <title>Contrasting genomic patterns and infection strategies of two co-existing Bacteroidetes podovirus genera.</title>
        <authorList>
            <person name="Holmfeldt K."/>
            <person name="Howard-Varona C."/>
            <person name="Solonenko N."/>
            <person name="Sullivan M.B."/>
        </authorList>
    </citation>
    <scope>NUCLEOTIDE SEQUENCE [LARGE SCALE GENOMIC DNA]</scope>
    <source>
        <strain evidence="2 3">18</strain>
    </source>
</reference>
<dbReference type="EMBL" id="CP009976">
    <property type="protein sequence ID" value="AIZ42709.1"/>
    <property type="molecule type" value="Genomic_DNA"/>
</dbReference>
<dbReference type="GeneID" id="78061983"/>
<dbReference type="RefSeq" id="WP_029446475.1">
    <property type="nucleotide sequence ID" value="NZ_CP009976.1"/>
</dbReference>
<name>A0AAU8S419_9FLAO</name>
<dbReference type="PANTHER" id="PTHR32387:SF0">
    <property type="entry name" value="PROTEIN NO VEIN"/>
    <property type="match status" value="1"/>
</dbReference>
<sequence>MKEFVLQLKKDKIDLYKKDYHEMVAAYNREAATTSGYNGRQILELLQNCDDQKSESVVIEVDRENNRLLIANKGIPFSKAGYRSLATSNLSSKIDKTQFIGNKGLGFRSILNWSNKVSIYSNRFKVTYSNDNKEKAFDESFDDTTKNEIRRTYNLKSTIYPIPVLSVPEIVETDKYNEYATVIELNYKSDFLKDIDNQIKAITSETILFLHYIKSIKFIGFDFKTDIHIDREFENLVKGSIQKITNDVEVWDVYQDEGVLPEKYQNHQGITENYQIRIAVPRNKTKSFYKLYSFFATNINLYFPYIIHATFDLDQNRKHLENSDKNKFVVEKLTELMCKMALFKTEDKVDWLAFKLLQYNTENENLQELGFYKELDKVLYEEKIIPCASACYYAQNEVVYLDEDFANLIQLANAGSIFSKHIKPVFSGINFEVFKPRYTGYSNFVKAIDDWSMTITDINVRTQLIKYLVKRNTLEGISDSFNVLLNEKSKVIDKKNEIFTHLNNDLEIPDFCLIEVLHPNLFDNLINVFTIKEDSRKDKARALQGQLKSIANVHSYEFIPLSRKIVNNTHSHFVKEPEKKIDTIKKMISALFNNYDPSTNYTSIGVLDVPLLDNTNEIVKASDLYFSDDYPIGQICLDIFGEKHQKRNQVNNIESLGLENKNVNDVQKFLSWLGVNKFVKYQHSTITNINHSYVRRVVGYAPTNTNVQVLDFEERDTFLENLSAEQFILWVIKDSKLYDNLNQLEKKHGEVVKFKYHTNYSKSHIKSYLAELIQKDFYNFRNHLMDNTFKSINDIEIDYSSILLKKYDIRRKDVDVVLRQLGACSDFNELSIDRIQEILEKINTVYENGRNTSAYYRRAYLHFEENEEPLTKNLKLFAKDHEGLKLFNQDQIYYSDKVKLPNKLRAEFPVFNFPKRSGGKKAIQFFGINDLSEIEIELDDFDKDDLVSKLLHDYLVELYPFILIHRINALDNETTKRKDASKLQQLVVNVCSEVVTKVDNKLFTLDNYEFIFLEDSGYYLKLPKEDNLEGIKKHSSFKDTIADILSHLFDVSGHKSDFRALLSTDLEDVKHITKVNFGEDLLDETLTILGFSNSTIAFWTTIYRVKGLELSFDEESYVNISEINKDLDLSLESHLSDYTLINNESNLPYLMSLFSKLEISIIEFNSYSINSLDLYDFHLKKLTSFFINKFNTFKQSLHSSSNIKKLQENFLQRLHDFEVRLDVYVKSIALDNRFEFSLSLDENFNLFIKKEFGEVTLIEFKDFKDIDDIYEKNKLLLSTEEFEIVESSKKIESLLYFELEIETFKKEISTVNKKKFVPLTNIGKPSNGNGALKESRVGSFKTKSWSGYKNRKRLFNPNESSDKTKSEIGKTSEEKVYNHLCKKYTKEFVHNKAKEDEGLHYDLRYSPDKGNKYIYVEVKTFSKDTFIISREEFEFGKDKKDFYEIWLVKNDEVIVFDHKLEEINLVVKDYYVAFSQLEIA</sequence>
<dbReference type="Proteomes" id="UP000030786">
    <property type="component" value="Chromosome"/>
</dbReference>
<dbReference type="KEGG" id="cbat:M666_14705"/>
<feature type="domain" description="Protein NO VEIN C-terminal" evidence="1">
    <location>
        <begin position="1373"/>
        <end position="1451"/>
    </location>
</feature>
<proteinExistence type="predicted"/>
<dbReference type="Pfam" id="PF13020">
    <property type="entry name" value="NOV_C"/>
    <property type="match status" value="1"/>
</dbReference>
<dbReference type="InterPro" id="IPR052957">
    <property type="entry name" value="Auxin_embryo_med"/>
</dbReference>
<protein>
    <recommendedName>
        <fullName evidence="1">Protein NO VEIN C-terminal domain-containing protein</fullName>
    </recommendedName>
</protein>
<accession>A0AAU8S419</accession>
<dbReference type="NCBIfam" id="NF047352">
    <property type="entry name" value="P_loop_sacsin"/>
    <property type="match status" value="1"/>
</dbReference>
<gene>
    <name evidence="2" type="ORF">M666_14705</name>
</gene>
<dbReference type="InterPro" id="IPR036890">
    <property type="entry name" value="HATPase_C_sf"/>
</dbReference>